<evidence type="ECO:0000313" key="1">
    <source>
        <dbReference type="EMBL" id="AQT43530.1"/>
    </source>
</evidence>
<protein>
    <submittedName>
        <fullName evidence="1">Uncharacterized protein</fullName>
    </submittedName>
</protein>
<keyword evidence="2" id="KW-1185">Reference proteome</keyword>
<accession>A0A1U9MDB3</accession>
<gene>
    <name evidence="1" type="ORF">BBC0178_021010</name>
</gene>
<dbReference type="AlphaFoldDB" id="A0A1U9MDB3"/>
<evidence type="ECO:0000313" key="2">
    <source>
        <dbReference type="Proteomes" id="UP000189660"/>
    </source>
</evidence>
<name>A0A1U9MDB3_9HYPH</name>
<proteinExistence type="predicted"/>
<organism evidence="1 2">
    <name type="scientific">Bartonella apihabitans</name>
    <dbReference type="NCBI Taxonomy" id="2750929"/>
    <lineage>
        <taxon>Bacteria</taxon>
        <taxon>Pseudomonadati</taxon>
        <taxon>Pseudomonadota</taxon>
        <taxon>Alphaproteobacteria</taxon>
        <taxon>Hyphomicrobiales</taxon>
        <taxon>Bartonellaceae</taxon>
        <taxon>Bartonella</taxon>
    </lineage>
</organism>
<dbReference type="EMBL" id="CP015820">
    <property type="protein sequence ID" value="AQT43530.1"/>
    <property type="molecule type" value="Genomic_DNA"/>
</dbReference>
<dbReference type="Proteomes" id="UP000189660">
    <property type="component" value="Chromosome"/>
</dbReference>
<dbReference type="KEGG" id="bapa:BBC0178_021010"/>
<sequence length="43" mass="4927">METLFLRDLELTNPLSSGYLTDEIQARLWVQSFYPATGYTNGD</sequence>
<reference evidence="1 2" key="1">
    <citation type="submission" date="2016-11" db="EMBL/GenBank/DDBJ databases">
        <title>Comparative genomics of Bartonella apis.</title>
        <authorList>
            <person name="Engel P."/>
        </authorList>
    </citation>
    <scope>NUCLEOTIDE SEQUENCE [LARGE SCALE GENOMIC DNA]</scope>
    <source>
        <strain evidence="1 2">BBC0178</strain>
    </source>
</reference>